<dbReference type="SUPFAM" id="SSF48452">
    <property type="entry name" value="TPR-like"/>
    <property type="match status" value="2"/>
</dbReference>
<evidence type="ECO:0000313" key="1">
    <source>
        <dbReference type="EMBL" id="MED5017624.1"/>
    </source>
</evidence>
<dbReference type="InterPro" id="IPR011990">
    <property type="entry name" value="TPR-like_helical_dom_sf"/>
</dbReference>
<gene>
    <name evidence="1" type="ORF">P9847_09950</name>
</gene>
<dbReference type="PANTHER" id="PTHR12558:SF13">
    <property type="entry name" value="CELL DIVISION CYCLE PROTEIN 27 HOMOLOG"/>
    <property type="match status" value="1"/>
</dbReference>
<accession>A0ABU6PRW9</accession>
<dbReference type="EMBL" id="JARTLD010000025">
    <property type="protein sequence ID" value="MED5017624.1"/>
    <property type="molecule type" value="Genomic_DNA"/>
</dbReference>
<dbReference type="SMART" id="SM00028">
    <property type="entry name" value="TPR"/>
    <property type="match status" value="3"/>
</dbReference>
<protein>
    <submittedName>
        <fullName evidence="1">Tetratricopeptide repeat protein</fullName>
    </submittedName>
</protein>
<dbReference type="PANTHER" id="PTHR12558">
    <property type="entry name" value="CELL DIVISION CYCLE 16,23,27"/>
    <property type="match status" value="1"/>
</dbReference>
<dbReference type="Pfam" id="PF14559">
    <property type="entry name" value="TPR_19"/>
    <property type="match status" value="1"/>
</dbReference>
<proteinExistence type="predicted"/>
<comment type="caution">
    <text evidence="1">The sequence shown here is derived from an EMBL/GenBank/DDBJ whole genome shotgun (WGS) entry which is preliminary data.</text>
</comment>
<dbReference type="RefSeq" id="WP_328277414.1">
    <property type="nucleotide sequence ID" value="NZ_JARTLD010000025.1"/>
</dbReference>
<sequence>MNKGRLSLLLKSQPESSTLHYKLGIWYRSRGMMDEAAASLEQALFYASRSPEGSKEHTFDEPLCWLEYGKQLRLLGQSSQAAAAFEQCVNHNGYIIEALVEIGDMLYRAGMTDDDLTLRLTAIASASIQNHAIPVAEALRLLGAYHAATEIYAASMQSQGWTENNLVHYILCLIYINQFKEALALLSRKAIHQERVLLMTAQHIIRVTEVINVCKCCLYGMNGGNGMPALSRYEALETAKTAIALGKIDEALAILSSPTPHEYNELIYTLYQQGYRELAANRIAEMDQLPLYERSQISLDLCFIAAEIQYDAGKYEEAAAIFEAIYSTDPNHSPARFGAASCYLQQTHRSLISKMESCVIGSETFMKIDRYLSNITRALHILNITQWHTEWTPAQQRNHQATSAAVLH</sequence>
<evidence type="ECO:0000313" key="2">
    <source>
        <dbReference type="Proteomes" id="UP001343257"/>
    </source>
</evidence>
<reference evidence="1 2" key="1">
    <citation type="submission" date="2023-03" db="EMBL/GenBank/DDBJ databases">
        <title>Bacillus Genome Sequencing.</title>
        <authorList>
            <person name="Dunlap C."/>
        </authorList>
    </citation>
    <scope>NUCLEOTIDE SEQUENCE [LARGE SCALE GENOMIC DNA]</scope>
    <source>
        <strain evidence="1 2">NRS-52</strain>
    </source>
</reference>
<keyword evidence="2" id="KW-1185">Reference proteome</keyword>
<organism evidence="1 2">
    <name type="scientific">Paenibacillus chibensis</name>
    <dbReference type="NCBI Taxonomy" id="59846"/>
    <lineage>
        <taxon>Bacteria</taxon>
        <taxon>Bacillati</taxon>
        <taxon>Bacillota</taxon>
        <taxon>Bacilli</taxon>
        <taxon>Bacillales</taxon>
        <taxon>Paenibacillaceae</taxon>
        <taxon>Paenibacillus</taxon>
    </lineage>
</organism>
<name>A0ABU6PRW9_9BACL</name>
<dbReference type="InterPro" id="IPR019734">
    <property type="entry name" value="TPR_rpt"/>
</dbReference>
<dbReference type="Proteomes" id="UP001343257">
    <property type="component" value="Unassembled WGS sequence"/>
</dbReference>
<dbReference type="Gene3D" id="1.25.40.10">
    <property type="entry name" value="Tetratricopeptide repeat domain"/>
    <property type="match status" value="2"/>
</dbReference>